<proteinExistence type="predicted"/>
<evidence type="ECO:0000313" key="3">
    <source>
        <dbReference type="Proteomes" id="UP000595332"/>
    </source>
</evidence>
<dbReference type="SUPFAM" id="SSF56112">
    <property type="entry name" value="Protein kinase-like (PK-like)"/>
    <property type="match status" value="1"/>
</dbReference>
<name>A0A7R6PHM1_9GAMM</name>
<dbReference type="InterPro" id="IPR011009">
    <property type="entry name" value="Kinase-like_dom_sf"/>
</dbReference>
<dbReference type="Gene3D" id="3.90.1200.10">
    <property type="match status" value="1"/>
</dbReference>
<dbReference type="Pfam" id="PF01636">
    <property type="entry name" value="APH"/>
    <property type="match status" value="1"/>
</dbReference>
<dbReference type="EMBL" id="AP014546">
    <property type="protein sequence ID" value="BBB30382.1"/>
    <property type="molecule type" value="Genomic_DNA"/>
</dbReference>
<evidence type="ECO:0000313" key="2">
    <source>
        <dbReference type="EMBL" id="BBB30382.1"/>
    </source>
</evidence>
<keyword evidence="3" id="KW-1185">Reference proteome</keyword>
<feature type="domain" description="Aminoglycoside phosphotransferase" evidence="1">
    <location>
        <begin position="26"/>
        <end position="214"/>
    </location>
</feature>
<protein>
    <submittedName>
        <fullName evidence="2">Thiamine kinase</fullName>
    </submittedName>
</protein>
<keyword evidence="2" id="KW-0418">Kinase</keyword>
<keyword evidence="2" id="KW-0808">Transferase</keyword>
<sequence>MKQSQLLENINIQLSVDVQWQPLLHAGTTNQLYTGNYQGQAVVLRLDTTRQVLGVCRQREEKVLSLLGTKAWAPEVFQQKLPDETQSGWLLMKRYTTLDDAPIADLHAQILACVSDWQQIRSMPTYDYQALWDAYQQKINDLDNTLQAQALLSSVCALMLELNITAKVELCLVHHDLHKRNLLNNVGQLVVIDWEYAGLGNPWLDAAALVTEFSIPHLEIASLPAFRDVDSKAFECAINIALQVNRQLSLLWYELSGHSDQ</sequence>
<accession>A0A7R6PHM1</accession>
<dbReference type="InterPro" id="IPR002575">
    <property type="entry name" value="Aminoglycoside_PTrfase"/>
</dbReference>
<dbReference type="RefSeq" id="WP_201347573.1">
    <property type="nucleotide sequence ID" value="NZ_AP014546.1"/>
</dbReference>
<dbReference type="Proteomes" id="UP000595332">
    <property type="component" value="Chromosome"/>
</dbReference>
<gene>
    <name evidence="2" type="primary">thiK</name>
    <name evidence="2" type="ORF">NEJAP_2436</name>
</gene>
<evidence type="ECO:0000259" key="1">
    <source>
        <dbReference type="Pfam" id="PF01636"/>
    </source>
</evidence>
<reference evidence="2 3" key="1">
    <citation type="journal article" date="2008" name="Int. J. Syst. Evol. Microbiol.">
        <title>Neptunomonas japonica sp. nov., an Osedax japonicus symbiont-like bacterium isolated from sediment adjacent to sperm whale carcasses off Kagoshima, Japan.</title>
        <authorList>
            <person name="Miyazaki M."/>
            <person name="Nogi Y."/>
            <person name="Fujiwara Y."/>
            <person name="Kawato M."/>
            <person name="Kubokawa K."/>
            <person name="Horikoshi K."/>
        </authorList>
    </citation>
    <scope>NUCLEOTIDE SEQUENCE [LARGE SCALE GENOMIC DNA]</scope>
    <source>
        <strain evidence="2 3">JAMM 1380</strain>
    </source>
</reference>
<dbReference type="GO" id="GO:0016301">
    <property type="term" value="F:kinase activity"/>
    <property type="evidence" value="ECO:0007669"/>
    <property type="project" value="UniProtKB-KW"/>
</dbReference>
<dbReference type="AlphaFoldDB" id="A0A7R6PHM1"/>
<organism evidence="2 3">
    <name type="scientific">Neptunomonas japonica JAMM 1380</name>
    <dbReference type="NCBI Taxonomy" id="1441457"/>
    <lineage>
        <taxon>Bacteria</taxon>
        <taxon>Pseudomonadati</taxon>
        <taxon>Pseudomonadota</taxon>
        <taxon>Gammaproteobacteria</taxon>
        <taxon>Oceanospirillales</taxon>
        <taxon>Oceanospirillaceae</taxon>
        <taxon>Neptunomonas</taxon>
    </lineage>
</organism>
<dbReference type="KEGG" id="njp:NEJAP_2436"/>